<dbReference type="GO" id="GO:0005737">
    <property type="term" value="C:cytoplasm"/>
    <property type="evidence" value="ECO:0007669"/>
    <property type="project" value="TreeGrafter"/>
</dbReference>
<evidence type="ECO:0000313" key="2">
    <source>
        <dbReference type="Proteomes" id="UP000314981"/>
    </source>
</evidence>
<dbReference type="PANTHER" id="PTHR14402">
    <property type="entry name" value="RECEPTOR TRANSPORTING PROTEIN"/>
    <property type="match status" value="1"/>
</dbReference>
<keyword evidence="2" id="KW-1185">Reference proteome</keyword>
<dbReference type="Ensembl" id="ENSBIXT00000010106.1">
    <property type="protein sequence ID" value="ENSBIXP00000003313.1"/>
    <property type="gene ID" value="ENSBIXG00000000402.1"/>
</dbReference>
<reference evidence="1" key="2">
    <citation type="submission" date="2025-08" db="UniProtKB">
        <authorList>
            <consortium name="Ensembl"/>
        </authorList>
    </citation>
    <scope>IDENTIFICATION</scope>
</reference>
<proteinExistence type="predicted"/>
<dbReference type="Proteomes" id="UP000314981">
    <property type="component" value="Chromosome 22"/>
</dbReference>
<name>A0A4W2BVN9_BOBOX</name>
<reference evidence="1" key="3">
    <citation type="submission" date="2025-09" db="UniProtKB">
        <authorList>
            <consortium name="Ensembl"/>
        </authorList>
    </citation>
    <scope>IDENTIFICATION</scope>
</reference>
<dbReference type="GO" id="GO:0051205">
    <property type="term" value="P:protein insertion into membrane"/>
    <property type="evidence" value="ECO:0007669"/>
    <property type="project" value="TreeGrafter"/>
</dbReference>
<dbReference type="PANTHER" id="PTHR14402:SF9">
    <property type="entry name" value="RECEPTOR-TRANSPORTING PROTEIN 3"/>
    <property type="match status" value="1"/>
</dbReference>
<sequence>MTLSWVGTPMLAPGRRHCHTQLTAMAEMAEMDLDMKVWKRVFQELIQEVKPCHTWQLTLDKSLLPNILKPGWAQYQQRTFARTETEAFMAHGTIWKSHATRGPSHQNTLHRPSVVSLWRCLLFKAFA</sequence>
<protein>
    <submittedName>
        <fullName evidence="1">Uncharacterized protein</fullName>
    </submittedName>
</protein>
<dbReference type="GO" id="GO:0031849">
    <property type="term" value="F:olfactory receptor binding"/>
    <property type="evidence" value="ECO:0007669"/>
    <property type="project" value="TreeGrafter"/>
</dbReference>
<dbReference type="STRING" id="30522.A0A4W2BVN9"/>
<organism evidence="1 2">
    <name type="scientific">Bos indicus x Bos taurus</name>
    <name type="common">Hybrid cattle</name>
    <dbReference type="NCBI Taxonomy" id="30522"/>
    <lineage>
        <taxon>Eukaryota</taxon>
        <taxon>Metazoa</taxon>
        <taxon>Chordata</taxon>
        <taxon>Craniata</taxon>
        <taxon>Vertebrata</taxon>
        <taxon>Euteleostomi</taxon>
        <taxon>Mammalia</taxon>
        <taxon>Eutheria</taxon>
        <taxon>Laurasiatheria</taxon>
        <taxon>Artiodactyla</taxon>
        <taxon>Ruminantia</taxon>
        <taxon>Pecora</taxon>
        <taxon>Bovidae</taxon>
        <taxon>Bovinae</taxon>
        <taxon>Bos</taxon>
    </lineage>
</organism>
<dbReference type="GO" id="GO:0001580">
    <property type="term" value="P:detection of chemical stimulus involved in sensory perception of bitter taste"/>
    <property type="evidence" value="ECO:0007669"/>
    <property type="project" value="TreeGrafter"/>
</dbReference>
<dbReference type="AlphaFoldDB" id="A0A4W2BVN9"/>
<dbReference type="GO" id="GO:0006612">
    <property type="term" value="P:protein targeting to membrane"/>
    <property type="evidence" value="ECO:0007669"/>
    <property type="project" value="TreeGrafter"/>
</dbReference>
<dbReference type="InterPro" id="IPR026096">
    <property type="entry name" value="R-trans_p"/>
</dbReference>
<accession>A0A4W2BVN9</accession>
<reference evidence="1 2" key="1">
    <citation type="submission" date="2018-11" db="EMBL/GenBank/DDBJ databases">
        <title>Haplotype-resolved cattle genomes.</title>
        <authorList>
            <person name="Low W.Y."/>
            <person name="Tearle R."/>
            <person name="Bickhart D.M."/>
            <person name="Rosen B.D."/>
            <person name="Koren S."/>
            <person name="Rhie A."/>
            <person name="Hiendleder S."/>
            <person name="Phillippy A.M."/>
            <person name="Smith T.P.L."/>
            <person name="Williams J.L."/>
        </authorList>
    </citation>
    <scope>NUCLEOTIDE SEQUENCE [LARGE SCALE GENOMIC DNA]</scope>
</reference>
<evidence type="ECO:0000313" key="1">
    <source>
        <dbReference type="Ensembl" id="ENSBIXP00000003313.1"/>
    </source>
</evidence>